<evidence type="ECO:0000256" key="1">
    <source>
        <dbReference type="ARBA" id="ARBA00022603"/>
    </source>
</evidence>
<accession>A0ABX8UG94</accession>
<dbReference type="InterPro" id="IPR008715">
    <property type="entry name" value="SAM-MeTfrase_NodS-like"/>
</dbReference>
<evidence type="ECO:0008006" key="6">
    <source>
        <dbReference type="Google" id="ProtNLM"/>
    </source>
</evidence>
<keyword evidence="5" id="KW-1185">Reference proteome</keyword>
<dbReference type="SUPFAM" id="SSF53335">
    <property type="entry name" value="S-adenosyl-L-methionine-dependent methyltransferases"/>
    <property type="match status" value="1"/>
</dbReference>
<dbReference type="Proteomes" id="UP000824681">
    <property type="component" value="Chromosome"/>
</dbReference>
<evidence type="ECO:0000256" key="3">
    <source>
        <dbReference type="ARBA" id="ARBA00022691"/>
    </source>
</evidence>
<dbReference type="InterPro" id="IPR029063">
    <property type="entry name" value="SAM-dependent_MTases_sf"/>
</dbReference>
<dbReference type="PANTHER" id="PTHR43464">
    <property type="entry name" value="METHYLTRANSFERASE"/>
    <property type="match status" value="1"/>
</dbReference>
<dbReference type="Pfam" id="PF05401">
    <property type="entry name" value="NodS"/>
    <property type="match status" value="1"/>
</dbReference>
<sequence>MAGFPDLLHRALFVSFALLGRRSQKAVLRRYFDWWHRRPDPWNLTGDAYEQHKYRTTLALLPAARPSRVLEAGCAEGVFTELLAEACPDAGITGIDISGKALERARRRAERFAGRVRFVHADLLDGSHRLRPGFDLVVCAETLYYVGGGERLRAASRRLVALLAPGGHLVLVHPWPEARRLHRFADAAPELAKVGEHVELDCARPFSVALYRAPRPRPAGNLNIFSPAPRRPGQQ</sequence>
<organism evidence="4 5">
    <name type="scientific">Nonomuraea coxensis DSM 45129</name>
    <dbReference type="NCBI Taxonomy" id="1122611"/>
    <lineage>
        <taxon>Bacteria</taxon>
        <taxon>Bacillati</taxon>
        <taxon>Actinomycetota</taxon>
        <taxon>Actinomycetes</taxon>
        <taxon>Streptosporangiales</taxon>
        <taxon>Streptosporangiaceae</taxon>
        <taxon>Nonomuraea</taxon>
    </lineage>
</organism>
<evidence type="ECO:0000256" key="2">
    <source>
        <dbReference type="ARBA" id="ARBA00022679"/>
    </source>
</evidence>
<dbReference type="PANTHER" id="PTHR43464:SF19">
    <property type="entry name" value="UBIQUINONE BIOSYNTHESIS O-METHYLTRANSFERASE, MITOCHONDRIAL"/>
    <property type="match status" value="1"/>
</dbReference>
<gene>
    <name evidence="4" type="ORF">Nocox_40255</name>
</gene>
<keyword evidence="1" id="KW-0489">Methyltransferase</keyword>
<name>A0ABX8UG94_9ACTN</name>
<evidence type="ECO:0000313" key="5">
    <source>
        <dbReference type="Proteomes" id="UP000824681"/>
    </source>
</evidence>
<reference evidence="4 5" key="1">
    <citation type="journal article" date="2021" name="ACS Chem. Biol.">
        <title>Genomic-Led Discovery of a Novel Glycopeptide Antibiotic by Nonomuraea coxensis DSM 45129.</title>
        <authorList>
            <person name="Yushchuk O."/>
            <person name="Vior N.M."/>
            <person name="Andreo-Vidal A."/>
            <person name="Berini F."/>
            <person name="Ruckert C."/>
            <person name="Busche T."/>
            <person name="Binda E."/>
            <person name="Kalinowski J."/>
            <person name="Truman A.W."/>
            <person name="Marinelli F."/>
        </authorList>
    </citation>
    <scope>NUCLEOTIDE SEQUENCE [LARGE SCALE GENOMIC DNA]</scope>
    <source>
        <strain evidence="4 5">DSM 45129</strain>
    </source>
</reference>
<proteinExistence type="predicted"/>
<keyword evidence="2" id="KW-0808">Transferase</keyword>
<dbReference type="Gene3D" id="3.40.50.150">
    <property type="entry name" value="Vaccinia Virus protein VP39"/>
    <property type="match status" value="1"/>
</dbReference>
<protein>
    <recommendedName>
        <fullName evidence="6">Nodulation protein S (NodS)</fullName>
    </recommendedName>
</protein>
<keyword evidence="3" id="KW-0949">S-adenosyl-L-methionine</keyword>
<dbReference type="CDD" id="cd02440">
    <property type="entry name" value="AdoMet_MTases"/>
    <property type="match status" value="1"/>
</dbReference>
<evidence type="ECO:0000313" key="4">
    <source>
        <dbReference type="EMBL" id="QYC45594.1"/>
    </source>
</evidence>
<dbReference type="EMBL" id="CP068985">
    <property type="protein sequence ID" value="QYC45594.1"/>
    <property type="molecule type" value="Genomic_DNA"/>
</dbReference>